<dbReference type="EMBL" id="BFAA01019797">
    <property type="protein sequence ID" value="GCB82726.1"/>
    <property type="molecule type" value="Genomic_DNA"/>
</dbReference>
<keyword evidence="3" id="KW-1185">Reference proteome</keyword>
<protein>
    <submittedName>
        <fullName evidence="2">Uncharacterized protein</fullName>
    </submittedName>
</protein>
<evidence type="ECO:0000313" key="2">
    <source>
        <dbReference type="EMBL" id="GCB82726.1"/>
    </source>
</evidence>
<comment type="caution">
    <text evidence="2">The sequence shown here is derived from an EMBL/GenBank/DDBJ whole genome shotgun (WGS) entry which is preliminary data.</text>
</comment>
<evidence type="ECO:0000313" key="3">
    <source>
        <dbReference type="Proteomes" id="UP000288216"/>
    </source>
</evidence>
<dbReference type="GO" id="GO:0005789">
    <property type="term" value="C:endoplasmic reticulum membrane"/>
    <property type="evidence" value="ECO:0007669"/>
    <property type="project" value="TreeGrafter"/>
</dbReference>
<name>A0A401QBJ9_SCYTO</name>
<feature type="signal peptide" evidence="1">
    <location>
        <begin position="1"/>
        <end position="22"/>
    </location>
</feature>
<dbReference type="PANTHER" id="PTHR16213">
    <property type="entry name" value="SELENOPROTEIN N"/>
    <property type="match status" value="1"/>
</dbReference>
<gene>
    <name evidence="2" type="ORF">scyTo_0021709</name>
</gene>
<dbReference type="GO" id="GO:0048741">
    <property type="term" value="P:skeletal muscle fiber development"/>
    <property type="evidence" value="ECO:0007669"/>
    <property type="project" value="TreeGrafter"/>
</dbReference>
<organism evidence="2 3">
    <name type="scientific">Scyliorhinus torazame</name>
    <name type="common">Cloudy catshark</name>
    <name type="synonym">Catulus torazame</name>
    <dbReference type="NCBI Taxonomy" id="75743"/>
    <lineage>
        <taxon>Eukaryota</taxon>
        <taxon>Metazoa</taxon>
        <taxon>Chordata</taxon>
        <taxon>Craniata</taxon>
        <taxon>Vertebrata</taxon>
        <taxon>Chondrichthyes</taxon>
        <taxon>Elasmobranchii</taxon>
        <taxon>Galeomorphii</taxon>
        <taxon>Galeoidea</taxon>
        <taxon>Carcharhiniformes</taxon>
        <taxon>Scyliorhinidae</taxon>
        <taxon>Scyliorhinus</taxon>
    </lineage>
</organism>
<evidence type="ECO:0000256" key="1">
    <source>
        <dbReference type="SAM" id="SignalP"/>
    </source>
</evidence>
<dbReference type="PANTHER" id="PTHR16213:SF78">
    <property type="entry name" value="SELENOPROTEIN N"/>
    <property type="match status" value="1"/>
</dbReference>
<keyword evidence="1" id="KW-0732">Signal</keyword>
<sequence length="212" mass="23937">MLFSTCHKCLALLLLLSLNVDMEWLYGAGETGNMEVDIGYLPQMELRASGPSIPNIIVDENGNVIDGADASGEPIQFIFEEIVWQSEISFEEAVNRLETTMYPFKKVSYLPFTEAFDRAKMEDKLRNQEDEGTARLASLHLEHYNFPVEMIIALPNGTVIHHINANYFLDITSMKPEEESQLNETGPPLQREAARCLLMARFSTRTAVDGNF</sequence>
<reference evidence="2 3" key="1">
    <citation type="journal article" date="2018" name="Nat. Ecol. Evol.">
        <title>Shark genomes provide insights into elasmobranch evolution and the origin of vertebrates.</title>
        <authorList>
            <person name="Hara Y"/>
            <person name="Yamaguchi K"/>
            <person name="Onimaru K"/>
            <person name="Kadota M"/>
            <person name="Koyanagi M"/>
            <person name="Keeley SD"/>
            <person name="Tatsumi K"/>
            <person name="Tanaka K"/>
            <person name="Motone F"/>
            <person name="Kageyama Y"/>
            <person name="Nozu R"/>
            <person name="Adachi N"/>
            <person name="Nishimura O"/>
            <person name="Nakagawa R"/>
            <person name="Tanegashima C"/>
            <person name="Kiyatake I"/>
            <person name="Matsumoto R"/>
            <person name="Murakumo K"/>
            <person name="Nishida K"/>
            <person name="Terakita A"/>
            <person name="Kuratani S"/>
            <person name="Sato K"/>
            <person name="Hyodo S Kuraku.S."/>
        </authorList>
    </citation>
    <scope>NUCLEOTIDE SEQUENCE [LARGE SCALE GENOMIC DNA]</scope>
</reference>
<dbReference type="OrthoDB" id="10062435at2759"/>
<dbReference type="AlphaFoldDB" id="A0A401QBJ9"/>
<proteinExistence type="predicted"/>
<feature type="chain" id="PRO_5019128921" evidence="1">
    <location>
        <begin position="23"/>
        <end position="212"/>
    </location>
</feature>
<accession>A0A401QBJ9</accession>
<dbReference type="Proteomes" id="UP000288216">
    <property type="component" value="Unassembled WGS sequence"/>
</dbReference>
<dbReference type="STRING" id="75743.A0A401QBJ9"/>
<dbReference type="GO" id="GO:0055074">
    <property type="term" value="P:calcium ion homeostasis"/>
    <property type="evidence" value="ECO:0007669"/>
    <property type="project" value="TreeGrafter"/>
</dbReference>